<reference evidence="2" key="1">
    <citation type="submission" date="2019-06" db="EMBL/GenBank/DDBJ databases">
        <title>Mycoplasma neophronis type strain whole genome sequence.</title>
        <authorList>
            <person name="Spergser J."/>
        </authorList>
    </citation>
    <scope>NUCLEOTIDE SEQUENCE [LARGE SCALE GENOMIC DNA]</scope>
    <source>
        <strain evidence="2">DSM 24097</strain>
    </source>
</reference>
<organism evidence="2 3">
    <name type="scientific">Metamycoplasma neophronis</name>
    <dbReference type="NCBI Taxonomy" id="872983"/>
    <lineage>
        <taxon>Bacteria</taxon>
        <taxon>Bacillati</taxon>
        <taxon>Mycoplasmatota</taxon>
        <taxon>Mycoplasmoidales</taxon>
        <taxon>Metamycoplasmataceae</taxon>
        <taxon>Metamycoplasma</taxon>
    </lineage>
</organism>
<dbReference type="EMBL" id="VHHP01000003">
    <property type="protein sequence ID" value="TPR54115.1"/>
    <property type="molecule type" value="Genomic_DNA"/>
</dbReference>
<protein>
    <recommendedName>
        <fullName evidence="4">Variable surface lipoprotein</fullName>
    </recommendedName>
</protein>
<feature type="chain" id="PRO_5047036101" description="Variable surface lipoprotein" evidence="1">
    <location>
        <begin position="25"/>
        <end position="196"/>
    </location>
</feature>
<feature type="signal peptide" evidence="1">
    <location>
        <begin position="1"/>
        <end position="24"/>
    </location>
</feature>
<dbReference type="Proteomes" id="UP000316851">
    <property type="component" value="Unassembled WGS sequence"/>
</dbReference>
<keyword evidence="1" id="KW-0732">Signal</keyword>
<gene>
    <name evidence="2" type="ORF">FJR74_01595</name>
</gene>
<dbReference type="RefSeq" id="WP_140914804.1">
    <property type="nucleotide sequence ID" value="NZ_VHHP01000003.1"/>
</dbReference>
<dbReference type="PROSITE" id="PS51257">
    <property type="entry name" value="PROKAR_LIPOPROTEIN"/>
    <property type="match status" value="1"/>
</dbReference>
<evidence type="ECO:0000313" key="2">
    <source>
        <dbReference type="EMBL" id="TPR54115.1"/>
    </source>
</evidence>
<proteinExistence type="predicted"/>
<sequence length="196" mass="23040">MKIKHYITMGTIIALPFLAISCNAKNNNNSNKTEFNINTKDEINTNNKFKEDVNRDNGLIGTELRAAVDNAIKNSTFTMTDFANNDYNSLSTIEKDEYVKTMWKNIQKWFKDTLDYAGRPTFYAETLDNPEFSKYFKIFIPDLSYFRNNHEFHCYFGYDPQKRDLFYYFKIKCLDGKQTEGHQTVYLQLPGLDNED</sequence>
<comment type="caution">
    <text evidence="2">The sequence shown here is derived from an EMBL/GenBank/DDBJ whole genome shotgun (WGS) entry which is preliminary data.</text>
</comment>
<evidence type="ECO:0008006" key="4">
    <source>
        <dbReference type="Google" id="ProtNLM"/>
    </source>
</evidence>
<evidence type="ECO:0000313" key="3">
    <source>
        <dbReference type="Proteomes" id="UP000316851"/>
    </source>
</evidence>
<evidence type="ECO:0000256" key="1">
    <source>
        <dbReference type="SAM" id="SignalP"/>
    </source>
</evidence>
<name>A0ABY2Z4B5_9BACT</name>
<accession>A0ABY2Z4B5</accession>
<keyword evidence="3" id="KW-1185">Reference proteome</keyword>